<sequence length="94" mass="10637">MVAAGSDEVQVEAPGRHGNLTADIVPGRRREIEGRARSGCEPVNRLRHARVEAQRGRRRRVCRGSHQHRGEEKRHDGRSHHVYFSDAVTDRPSP</sequence>
<accession>A0A182D165</accession>
<dbReference type="AlphaFoldDB" id="A0A182D165"/>
<evidence type="ECO:0000313" key="2">
    <source>
        <dbReference type="EMBL" id="BAR99134.1"/>
    </source>
</evidence>
<feature type="region of interest" description="Disordered" evidence="1">
    <location>
        <begin position="1"/>
        <end position="22"/>
    </location>
</feature>
<feature type="region of interest" description="Disordered" evidence="1">
    <location>
        <begin position="51"/>
        <end position="94"/>
    </location>
</feature>
<dbReference type="EMBL" id="AP014854">
    <property type="protein sequence ID" value="BAR99134.1"/>
    <property type="molecule type" value="Genomic_DNA"/>
</dbReference>
<name>A0A182D165_BLAVI</name>
<protein>
    <submittedName>
        <fullName evidence="2">Uncharacterized protein</fullName>
    </submittedName>
</protein>
<gene>
    <name evidence="2" type="ORF">BV133_1541</name>
</gene>
<feature type="compositionally biased region" description="Basic residues" evidence="1">
    <location>
        <begin position="56"/>
        <end position="67"/>
    </location>
</feature>
<proteinExistence type="predicted"/>
<evidence type="ECO:0000256" key="1">
    <source>
        <dbReference type="SAM" id="MobiDB-lite"/>
    </source>
</evidence>
<reference evidence="2" key="1">
    <citation type="journal article" date="2015" name="Genome Announc.">
        <title>Complete Genome Sequence of the Bacteriochlorophyll b-Producing Photosynthetic Bacterium Blastochloris viridis.</title>
        <authorList>
            <person name="Tsukatani Y."/>
            <person name="Hirose Y."/>
            <person name="Harada J."/>
            <person name="Misawa N."/>
            <person name="Mori K."/>
            <person name="Inoue K."/>
            <person name="Tamiaki H."/>
        </authorList>
    </citation>
    <scope>NUCLEOTIDE SEQUENCE [LARGE SCALE GENOMIC DNA]</scope>
    <source>
        <strain evidence="2">DSM 133</strain>
    </source>
</reference>
<organism evidence="2">
    <name type="scientific">Blastochloris viridis</name>
    <name type="common">Rhodopseudomonas viridis</name>
    <dbReference type="NCBI Taxonomy" id="1079"/>
    <lineage>
        <taxon>Bacteria</taxon>
        <taxon>Pseudomonadati</taxon>
        <taxon>Pseudomonadota</taxon>
        <taxon>Alphaproteobacteria</taxon>
        <taxon>Hyphomicrobiales</taxon>
        <taxon>Blastochloridaceae</taxon>
        <taxon>Blastochloris</taxon>
    </lineage>
</organism>